<evidence type="ECO:0000256" key="4">
    <source>
        <dbReference type="ARBA" id="ARBA00022452"/>
    </source>
</evidence>
<protein>
    <submittedName>
        <fullName evidence="18">TonB-dependent receptor</fullName>
    </submittedName>
</protein>
<evidence type="ECO:0000256" key="14">
    <source>
        <dbReference type="SAM" id="MobiDB-lite"/>
    </source>
</evidence>
<gene>
    <name evidence="18" type="ORF">FOM92_09340</name>
</gene>
<comment type="subcellular location">
    <subcellularLocation>
        <location evidence="1 12">Cell outer membrane</location>
        <topology evidence="1 12">Multi-pass membrane protein</topology>
    </subcellularLocation>
</comment>
<dbReference type="PANTHER" id="PTHR32552">
    <property type="entry name" value="FERRICHROME IRON RECEPTOR-RELATED"/>
    <property type="match status" value="1"/>
</dbReference>
<accession>A0A553W9N2</accession>
<keyword evidence="7" id="KW-0406">Ion transport</keyword>
<sequence>MRIVLNKAAKGMFMSRPALVSRALLAGALSASVIGPALAEDDLAESEDRRTIVVTGERDGDANPNANPNAPYKVENSANSKFTEPLRDTPKSITVIPKEVIEDIGATSFREVVRSTPGVTLGTGEGGNAFGDRIFIRGFEARNDVYIDGLRDPGVSSREIFGVEQIEIVKGPSGSFGGRGTTGGLVSLQSKRPQIGNDFAVVEGTVGTENHYRGTIDANVMLTDSLALRVNTLYHQADTPGRDYVESTKKGTAIALGWNPVNGLLVTADYYHFRLDGVPDWGHPFDSTTQQPYKVDRDNFYGVIGRDFLYNGSDIGTFAVEYDPIDALALRSITRYGETYNRYLAGPVGAVCRFTRTATGACPATGTLLPEDQFTVAPGAQRRYSDTRYLASLADATIRLGIEGFSHTLVFGAEYALEKVDAHRLLTSAFVEDANGNVLSVSPFIRNLLNPDPLLNGTLTSYVDGVTGPTQTRVESTGVYLIDTIKFGPKFSVTLGARYDSYDIALFNPDASNAAGLQPERLANNVSFLNWQASGLYKPVEAVSLYASYSTSSNPSGEQIDGNGIAYDGLAAVTQNLEPERNENLEVGVKGELFNGELLLTGALFQITKQNAREQTSPGVYELVGKLRSRGVELGVAGNLGDKVHLFGGYTYTDAKLVNSVNAANEGRPFANIPKYSASLLATYALTDRVEIGGQVYHQSKIYGGTQVAGTAFVPGYTRFDAVARWQVREGLEARVNVLNLTDKVYYDAIYRSGSPFAYIAPGRSATLSLTASF</sequence>
<dbReference type="FunFam" id="2.170.130.10:FF:000001">
    <property type="entry name" value="Catecholate siderophore TonB-dependent receptor"/>
    <property type="match status" value="1"/>
</dbReference>
<dbReference type="InterPro" id="IPR012910">
    <property type="entry name" value="Plug_dom"/>
</dbReference>
<evidence type="ECO:0000256" key="5">
    <source>
        <dbReference type="ARBA" id="ARBA00022692"/>
    </source>
</evidence>
<dbReference type="InterPro" id="IPR036942">
    <property type="entry name" value="Beta-barrel_TonB_sf"/>
</dbReference>
<dbReference type="Gene3D" id="2.40.170.20">
    <property type="entry name" value="TonB-dependent receptor, beta-barrel domain"/>
    <property type="match status" value="1"/>
</dbReference>
<feature type="region of interest" description="Disordered" evidence="14">
    <location>
        <begin position="55"/>
        <end position="77"/>
    </location>
</feature>
<keyword evidence="5 12" id="KW-0812">Transmembrane</keyword>
<keyword evidence="11 12" id="KW-0998">Cell outer membrane</keyword>
<evidence type="ECO:0000256" key="3">
    <source>
        <dbReference type="ARBA" id="ARBA00022448"/>
    </source>
</evidence>
<dbReference type="EMBL" id="VKKU01000002">
    <property type="protein sequence ID" value="TSB01400.1"/>
    <property type="molecule type" value="Genomic_DNA"/>
</dbReference>
<evidence type="ECO:0000259" key="16">
    <source>
        <dbReference type="Pfam" id="PF00593"/>
    </source>
</evidence>
<dbReference type="Gene3D" id="2.170.130.10">
    <property type="entry name" value="TonB-dependent receptor, plug domain"/>
    <property type="match status" value="1"/>
</dbReference>
<reference evidence="18 19" key="1">
    <citation type="submission" date="2019-07" db="EMBL/GenBank/DDBJ databases">
        <authorList>
            <person name="Park M."/>
        </authorList>
    </citation>
    <scope>NUCLEOTIDE SEQUENCE [LARGE SCALE GENOMIC DNA]</scope>
    <source>
        <strain evidence="18 19">KCTC32445</strain>
    </source>
</reference>
<keyword evidence="9 12" id="KW-0472">Membrane</keyword>
<feature type="domain" description="TonB-dependent receptor plug" evidence="17">
    <location>
        <begin position="86"/>
        <end position="184"/>
    </location>
</feature>
<evidence type="ECO:0000313" key="19">
    <source>
        <dbReference type="Proteomes" id="UP000320160"/>
    </source>
</evidence>
<keyword evidence="19" id="KW-1185">Reference proteome</keyword>
<comment type="caution">
    <text evidence="18">The sequence shown here is derived from an EMBL/GenBank/DDBJ whole genome shotgun (WGS) entry which is preliminary data.</text>
</comment>
<feature type="signal peptide" evidence="15">
    <location>
        <begin position="1"/>
        <end position="39"/>
    </location>
</feature>
<evidence type="ECO:0000256" key="2">
    <source>
        <dbReference type="ARBA" id="ARBA00009810"/>
    </source>
</evidence>
<keyword evidence="3 12" id="KW-0813">Transport</keyword>
<evidence type="ECO:0000256" key="8">
    <source>
        <dbReference type="ARBA" id="ARBA00023077"/>
    </source>
</evidence>
<dbReference type="InterPro" id="IPR037066">
    <property type="entry name" value="Plug_dom_sf"/>
</dbReference>
<evidence type="ECO:0000256" key="10">
    <source>
        <dbReference type="ARBA" id="ARBA00023170"/>
    </source>
</evidence>
<feature type="compositionally biased region" description="Low complexity" evidence="14">
    <location>
        <begin position="62"/>
        <end position="71"/>
    </location>
</feature>
<evidence type="ECO:0000256" key="13">
    <source>
        <dbReference type="RuleBase" id="RU003357"/>
    </source>
</evidence>
<dbReference type="Proteomes" id="UP000320160">
    <property type="component" value="Unassembled WGS sequence"/>
</dbReference>
<evidence type="ECO:0000256" key="1">
    <source>
        <dbReference type="ARBA" id="ARBA00004571"/>
    </source>
</evidence>
<evidence type="ECO:0000259" key="17">
    <source>
        <dbReference type="Pfam" id="PF07715"/>
    </source>
</evidence>
<comment type="similarity">
    <text evidence="2 12 13">Belongs to the TonB-dependent receptor family.</text>
</comment>
<dbReference type="InterPro" id="IPR000531">
    <property type="entry name" value="Beta-barrel_TonB"/>
</dbReference>
<dbReference type="GO" id="GO:0015344">
    <property type="term" value="F:siderophore uptake transmembrane transporter activity"/>
    <property type="evidence" value="ECO:0007669"/>
    <property type="project" value="TreeGrafter"/>
</dbReference>
<proteinExistence type="inferred from homology"/>
<dbReference type="GO" id="GO:0009279">
    <property type="term" value="C:cell outer membrane"/>
    <property type="evidence" value="ECO:0007669"/>
    <property type="project" value="UniProtKB-SubCell"/>
</dbReference>
<keyword evidence="8 13" id="KW-0798">TonB box</keyword>
<keyword evidence="4 12" id="KW-1134">Transmembrane beta strand</keyword>
<feature type="chain" id="PRO_5021862447" evidence="15">
    <location>
        <begin position="40"/>
        <end position="774"/>
    </location>
</feature>
<evidence type="ECO:0000256" key="7">
    <source>
        <dbReference type="ARBA" id="ARBA00023065"/>
    </source>
</evidence>
<dbReference type="Pfam" id="PF07715">
    <property type="entry name" value="Plug"/>
    <property type="match status" value="1"/>
</dbReference>
<dbReference type="Pfam" id="PF00593">
    <property type="entry name" value="TonB_dep_Rec_b-barrel"/>
    <property type="match status" value="1"/>
</dbReference>
<dbReference type="PANTHER" id="PTHR32552:SF83">
    <property type="entry name" value="BLR3904 PROTEIN"/>
    <property type="match status" value="1"/>
</dbReference>
<dbReference type="GO" id="GO:0015891">
    <property type="term" value="P:siderophore transport"/>
    <property type="evidence" value="ECO:0007669"/>
    <property type="project" value="UniProtKB-ARBA"/>
</dbReference>
<evidence type="ECO:0000256" key="12">
    <source>
        <dbReference type="PROSITE-ProRule" id="PRU01360"/>
    </source>
</evidence>
<evidence type="ECO:0000256" key="15">
    <source>
        <dbReference type="SAM" id="SignalP"/>
    </source>
</evidence>
<evidence type="ECO:0000256" key="6">
    <source>
        <dbReference type="ARBA" id="ARBA00022729"/>
    </source>
</evidence>
<organism evidence="18 19">
    <name type="scientific">Sphingorhabdus contaminans</name>
    <dbReference type="NCBI Taxonomy" id="1343899"/>
    <lineage>
        <taxon>Bacteria</taxon>
        <taxon>Pseudomonadati</taxon>
        <taxon>Pseudomonadota</taxon>
        <taxon>Alphaproteobacteria</taxon>
        <taxon>Sphingomonadales</taxon>
        <taxon>Sphingomonadaceae</taxon>
        <taxon>Sphingorhabdus</taxon>
    </lineage>
</organism>
<dbReference type="CDD" id="cd01347">
    <property type="entry name" value="ligand_gated_channel"/>
    <property type="match status" value="1"/>
</dbReference>
<dbReference type="AlphaFoldDB" id="A0A553W9N2"/>
<keyword evidence="10 18" id="KW-0675">Receptor</keyword>
<keyword evidence="6 15" id="KW-0732">Signal</keyword>
<dbReference type="InterPro" id="IPR039426">
    <property type="entry name" value="TonB-dep_rcpt-like"/>
</dbReference>
<feature type="domain" description="TonB-dependent receptor-like beta-barrel" evidence="16">
    <location>
        <begin position="263"/>
        <end position="741"/>
    </location>
</feature>
<evidence type="ECO:0000256" key="9">
    <source>
        <dbReference type="ARBA" id="ARBA00023136"/>
    </source>
</evidence>
<evidence type="ECO:0000256" key="11">
    <source>
        <dbReference type="ARBA" id="ARBA00023237"/>
    </source>
</evidence>
<name>A0A553W9N2_9SPHN</name>
<evidence type="ECO:0000313" key="18">
    <source>
        <dbReference type="EMBL" id="TSB01400.1"/>
    </source>
</evidence>
<dbReference type="SUPFAM" id="SSF56935">
    <property type="entry name" value="Porins"/>
    <property type="match status" value="1"/>
</dbReference>
<dbReference type="OrthoDB" id="9760333at2"/>
<dbReference type="PROSITE" id="PS52016">
    <property type="entry name" value="TONB_DEPENDENT_REC_3"/>
    <property type="match status" value="1"/>
</dbReference>